<sequence length="174" mass="20185">MRRLIWHGNWWSKRSKERLRELVKVIKGYGKSTKEITPTTTIIPTIATATATTTTTTTLSTTSRTEGKRLLRPMLQPQLKERLMLEIYPSVTDVTYTTLVVVLQSVEGVRGWVILKQIVEPDFQALMKTVYERWPAMAVVRRDTLDTSALKEGTKRTRELVREPMWWLKTHSKI</sequence>
<gene>
    <name evidence="1" type="ORF">Tci_860674</name>
</gene>
<reference evidence="1" key="1">
    <citation type="journal article" date="2019" name="Sci. Rep.">
        <title>Draft genome of Tanacetum cinerariifolium, the natural source of mosquito coil.</title>
        <authorList>
            <person name="Yamashiro T."/>
            <person name="Shiraishi A."/>
            <person name="Satake H."/>
            <person name="Nakayama K."/>
        </authorList>
    </citation>
    <scope>NUCLEOTIDE SEQUENCE</scope>
</reference>
<dbReference type="AlphaFoldDB" id="A0A699RYK3"/>
<proteinExistence type="predicted"/>
<comment type="caution">
    <text evidence="1">The sequence shown here is derived from an EMBL/GenBank/DDBJ whole genome shotgun (WGS) entry which is preliminary data.</text>
</comment>
<name>A0A699RYK3_TANCI</name>
<protein>
    <submittedName>
        <fullName evidence="1">Uncharacterized protein</fullName>
    </submittedName>
</protein>
<organism evidence="1">
    <name type="scientific">Tanacetum cinerariifolium</name>
    <name type="common">Dalmatian daisy</name>
    <name type="synonym">Chrysanthemum cinerariifolium</name>
    <dbReference type="NCBI Taxonomy" id="118510"/>
    <lineage>
        <taxon>Eukaryota</taxon>
        <taxon>Viridiplantae</taxon>
        <taxon>Streptophyta</taxon>
        <taxon>Embryophyta</taxon>
        <taxon>Tracheophyta</taxon>
        <taxon>Spermatophyta</taxon>
        <taxon>Magnoliopsida</taxon>
        <taxon>eudicotyledons</taxon>
        <taxon>Gunneridae</taxon>
        <taxon>Pentapetalae</taxon>
        <taxon>asterids</taxon>
        <taxon>campanulids</taxon>
        <taxon>Asterales</taxon>
        <taxon>Asteraceae</taxon>
        <taxon>Asteroideae</taxon>
        <taxon>Anthemideae</taxon>
        <taxon>Anthemidinae</taxon>
        <taxon>Tanacetum</taxon>
    </lineage>
</organism>
<evidence type="ECO:0000313" key="1">
    <source>
        <dbReference type="EMBL" id="GFC88704.1"/>
    </source>
</evidence>
<dbReference type="EMBL" id="BKCJ011116988">
    <property type="protein sequence ID" value="GFC88704.1"/>
    <property type="molecule type" value="Genomic_DNA"/>
</dbReference>
<accession>A0A699RYK3</accession>